<dbReference type="EMBL" id="GBXM01041232">
    <property type="protein sequence ID" value="JAH67345.1"/>
    <property type="molecule type" value="Transcribed_RNA"/>
</dbReference>
<reference evidence="1" key="1">
    <citation type="submission" date="2014-11" db="EMBL/GenBank/DDBJ databases">
        <authorList>
            <person name="Amaro Gonzalez C."/>
        </authorList>
    </citation>
    <scope>NUCLEOTIDE SEQUENCE</scope>
</reference>
<evidence type="ECO:0000313" key="1">
    <source>
        <dbReference type="EMBL" id="JAH67345.1"/>
    </source>
</evidence>
<protein>
    <submittedName>
        <fullName evidence="1">Uncharacterized protein</fullName>
    </submittedName>
</protein>
<reference evidence="1" key="2">
    <citation type="journal article" date="2015" name="Fish Shellfish Immunol.">
        <title>Early steps in the European eel (Anguilla anguilla)-Vibrio vulnificus interaction in the gills: Role of the RtxA13 toxin.</title>
        <authorList>
            <person name="Callol A."/>
            <person name="Pajuelo D."/>
            <person name="Ebbesson L."/>
            <person name="Teles M."/>
            <person name="MacKenzie S."/>
            <person name="Amaro C."/>
        </authorList>
    </citation>
    <scope>NUCLEOTIDE SEQUENCE</scope>
</reference>
<name>A0A0E9UQ75_ANGAN</name>
<sequence>MRSAHLPNMETWSTRAKVVLLIWRRGPLGRR</sequence>
<dbReference type="AlphaFoldDB" id="A0A0E9UQ75"/>
<proteinExistence type="predicted"/>
<accession>A0A0E9UQ75</accession>
<organism evidence="1">
    <name type="scientific">Anguilla anguilla</name>
    <name type="common">European freshwater eel</name>
    <name type="synonym">Muraena anguilla</name>
    <dbReference type="NCBI Taxonomy" id="7936"/>
    <lineage>
        <taxon>Eukaryota</taxon>
        <taxon>Metazoa</taxon>
        <taxon>Chordata</taxon>
        <taxon>Craniata</taxon>
        <taxon>Vertebrata</taxon>
        <taxon>Euteleostomi</taxon>
        <taxon>Actinopterygii</taxon>
        <taxon>Neopterygii</taxon>
        <taxon>Teleostei</taxon>
        <taxon>Anguilliformes</taxon>
        <taxon>Anguillidae</taxon>
        <taxon>Anguilla</taxon>
    </lineage>
</organism>